<sequence>MRVCVSAMCDPWMARGVRLAVRRNPARMEAE</sequence>
<dbReference type="EMBL" id="GBRH01227707">
    <property type="protein sequence ID" value="JAD70188.1"/>
    <property type="molecule type" value="Transcribed_RNA"/>
</dbReference>
<protein>
    <submittedName>
        <fullName evidence="1">Uncharacterized protein</fullName>
    </submittedName>
</protein>
<reference evidence="1" key="1">
    <citation type="submission" date="2014-09" db="EMBL/GenBank/DDBJ databases">
        <authorList>
            <person name="Magalhaes I.L.F."/>
            <person name="Oliveira U."/>
            <person name="Santos F.R."/>
            <person name="Vidigal T.H.D.A."/>
            <person name="Brescovit A.D."/>
            <person name="Santos A.J."/>
        </authorList>
    </citation>
    <scope>NUCLEOTIDE SEQUENCE</scope>
    <source>
        <tissue evidence="1">Shoot tissue taken approximately 20 cm above the soil surface</tissue>
    </source>
</reference>
<name>A0A0A9C6W2_ARUDO</name>
<evidence type="ECO:0000313" key="1">
    <source>
        <dbReference type="EMBL" id="JAD70188.1"/>
    </source>
</evidence>
<accession>A0A0A9C6W2</accession>
<dbReference type="AlphaFoldDB" id="A0A0A9C6W2"/>
<proteinExistence type="predicted"/>
<reference evidence="1" key="2">
    <citation type="journal article" date="2015" name="Data Brief">
        <title>Shoot transcriptome of the giant reed, Arundo donax.</title>
        <authorList>
            <person name="Barrero R.A."/>
            <person name="Guerrero F.D."/>
            <person name="Moolhuijzen P."/>
            <person name="Goolsby J.A."/>
            <person name="Tidwell J."/>
            <person name="Bellgard S.E."/>
            <person name="Bellgard M.I."/>
        </authorList>
    </citation>
    <scope>NUCLEOTIDE SEQUENCE</scope>
    <source>
        <tissue evidence="1">Shoot tissue taken approximately 20 cm above the soil surface</tissue>
    </source>
</reference>
<organism evidence="1">
    <name type="scientific">Arundo donax</name>
    <name type="common">Giant reed</name>
    <name type="synonym">Donax arundinaceus</name>
    <dbReference type="NCBI Taxonomy" id="35708"/>
    <lineage>
        <taxon>Eukaryota</taxon>
        <taxon>Viridiplantae</taxon>
        <taxon>Streptophyta</taxon>
        <taxon>Embryophyta</taxon>
        <taxon>Tracheophyta</taxon>
        <taxon>Spermatophyta</taxon>
        <taxon>Magnoliopsida</taxon>
        <taxon>Liliopsida</taxon>
        <taxon>Poales</taxon>
        <taxon>Poaceae</taxon>
        <taxon>PACMAD clade</taxon>
        <taxon>Arundinoideae</taxon>
        <taxon>Arundineae</taxon>
        <taxon>Arundo</taxon>
    </lineage>
</organism>